<feature type="region of interest" description="Disordered" evidence="5">
    <location>
        <begin position="433"/>
        <end position="521"/>
    </location>
</feature>
<dbReference type="Proteomes" id="UP000002630">
    <property type="component" value="Linkage Group LG20"/>
</dbReference>
<evidence type="ECO:0000313" key="8">
    <source>
        <dbReference type="Proteomes" id="UP000002630"/>
    </source>
</evidence>
<keyword evidence="8" id="KW-1185">Reference proteome</keyword>
<evidence type="ECO:0000256" key="2">
    <source>
        <dbReference type="ARBA" id="ARBA00022741"/>
    </source>
</evidence>
<name>D8LLA2_ECTSI</name>
<feature type="compositionally biased region" description="Polar residues" evidence="5">
    <location>
        <begin position="505"/>
        <end position="514"/>
    </location>
</feature>
<dbReference type="Gene3D" id="1.10.510.10">
    <property type="entry name" value="Transferase(Phosphotransferase) domain 1"/>
    <property type="match status" value="1"/>
</dbReference>
<feature type="region of interest" description="Disordered" evidence="5">
    <location>
        <begin position="792"/>
        <end position="835"/>
    </location>
</feature>
<reference evidence="7 8" key="1">
    <citation type="journal article" date="2010" name="Nature">
        <title>The Ectocarpus genome and the independent evolution of multicellularity in brown algae.</title>
        <authorList>
            <person name="Cock J.M."/>
            <person name="Sterck L."/>
            <person name="Rouze P."/>
            <person name="Scornet D."/>
            <person name="Allen A.E."/>
            <person name="Amoutzias G."/>
            <person name="Anthouard V."/>
            <person name="Artiguenave F."/>
            <person name="Aury J.M."/>
            <person name="Badger J.H."/>
            <person name="Beszteri B."/>
            <person name="Billiau K."/>
            <person name="Bonnet E."/>
            <person name="Bothwell J.H."/>
            <person name="Bowler C."/>
            <person name="Boyen C."/>
            <person name="Brownlee C."/>
            <person name="Carrano C.J."/>
            <person name="Charrier B."/>
            <person name="Cho G.Y."/>
            <person name="Coelho S.M."/>
            <person name="Collen J."/>
            <person name="Corre E."/>
            <person name="Da Silva C."/>
            <person name="Delage L."/>
            <person name="Delaroque N."/>
            <person name="Dittami S.M."/>
            <person name="Doulbeau S."/>
            <person name="Elias M."/>
            <person name="Farnham G."/>
            <person name="Gachon C.M."/>
            <person name="Gschloessl B."/>
            <person name="Heesch S."/>
            <person name="Jabbari K."/>
            <person name="Jubin C."/>
            <person name="Kawai H."/>
            <person name="Kimura K."/>
            <person name="Kloareg B."/>
            <person name="Kupper F.C."/>
            <person name="Lang D."/>
            <person name="Le Bail A."/>
            <person name="Leblanc C."/>
            <person name="Lerouge P."/>
            <person name="Lohr M."/>
            <person name="Lopez P.J."/>
            <person name="Martens C."/>
            <person name="Maumus F."/>
            <person name="Michel G."/>
            <person name="Miranda-Saavedra D."/>
            <person name="Morales J."/>
            <person name="Moreau H."/>
            <person name="Motomura T."/>
            <person name="Nagasato C."/>
            <person name="Napoli C.A."/>
            <person name="Nelson D.R."/>
            <person name="Nyvall-Collen P."/>
            <person name="Peters A.F."/>
            <person name="Pommier C."/>
            <person name="Potin P."/>
            <person name="Poulain J."/>
            <person name="Quesneville H."/>
            <person name="Read B."/>
            <person name="Rensing S.A."/>
            <person name="Ritter A."/>
            <person name="Rousvoal S."/>
            <person name="Samanta M."/>
            <person name="Samson G."/>
            <person name="Schroeder D.C."/>
            <person name="Segurens B."/>
            <person name="Strittmatter M."/>
            <person name="Tonon T."/>
            <person name="Tregear J.W."/>
            <person name="Valentin K."/>
            <person name="von Dassow P."/>
            <person name="Yamagishi T."/>
            <person name="Van de Peer Y."/>
            <person name="Wincker P."/>
        </authorList>
    </citation>
    <scope>NUCLEOTIDE SEQUENCE [LARGE SCALE GENOMIC DNA]</scope>
    <source>
        <strain evidence="8">Ec32 / CCAP1310/4</strain>
    </source>
</reference>
<keyword evidence="3" id="KW-0418">Kinase</keyword>
<protein>
    <submittedName>
        <fullName evidence="7">N/a</fullName>
    </submittedName>
</protein>
<feature type="region of interest" description="Disordered" evidence="5">
    <location>
        <begin position="204"/>
        <end position="233"/>
    </location>
</feature>
<dbReference type="InterPro" id="IPR011009">
    <property type="entry name" value="Kinase-like_dom_sf"/>
</dbReference>
<feature type="region of interest" description="Disordered" evidence="5">
    <location>
        <begin position="858"/>
        <end position="899"/>
    </location>
</feature>
<dbReference type="GO" id="GO:0005524">
    <property type="term" value="F:ATP binding"/>
    <property type="evidence" value="ECO:0007669"/>
    <property type="project" value="UniProtKB-KW"/>
</dbReference>
<evidence type="ECO:0000256" key="5">
    <source>
        <dbReference type="SAM" id="MobiDB-lite"/>
    </source>
</evidence>
<dbReference type="EMBL" id="FN648553">
    <property type="protein sequence ID" value="CBN77100.1"/>
    <property type="molecule type" value="Genomic_DNA"/>
</dbReference>
<sequence>MRGVQRTVAAAAAAARRPAPGAAVVTTTAAAATPGNKLGAEFSLSGTISGLAENHDTMEELGMPSVAGEGGRENKESEDEKSCANAAFPEQATDKPARSDEGEGEDLHSIENPGGLHAEGAGGGTGGRVNSGLPVGEVTGAVMSRQKTEYRTRVKVRPERAEENRSAAAAGKQQAAHRHLLDAEVSLGGIRGLAENRDTREELGVRSFGEKGGKRSNLYEDEEKCSDTDLPEQTTANPAALREGAGEDLHSVEETGGLLSKSEGGGADERGELAALRRRVIALQATAFEETTKRLEAEETALSLRDLLRTTVEFYEAQIAHFMARCPRIAKDGDNHPGGAMEETLLLRDESSWLENSADVDLLSGYDYTTGAETVFVTTTTSTSGGGEGEREEGGELPGHPVQTGKGSTSTSTVVVCFEGEQEEIAALKIFEEEERGKAGEEQDTGVVHTNVSEEEKEEEEKEGEEKEEEKEEKEVVASGDGVGAVPNSVLPSESGGGISEDSGPRSTDASSGLSGKGIEVFHSSPTTVSHDHEVLGNEKRIVEGAAQQNIATERGDVLGNRSGPLQDVSFLSGNIHSEIGDGETQATKKNTAEKERYDLEECGSHKRSARSRNPLAAWSNAERRVSIHREIGAGEKQVTKKSTAEKEGHELAGCGPHKRSARPRNPLLAWSNAERSVSIHREIGDSETQATKKDTAEKARNELAGCGSHKCSVRPRNPLLAWSNAERSVSVLGGRHDALQGSPDQATSSFANTSRRTEERDTTDSDQGGGGDVTQSTLPEVIAGEGCDLVQEDSGVGANTPRPLAIGNSDKSELQSEKGTEQQRQPEDGSRLRARRVGKLNALALVLREAEDAICAGERGGQDDRGSGGSVVDKHRAQASLSPVADDQSGRQTAEEVKAGDGDALALDMLSEAILGGDFNRDFSYKQRREAELQQGGVAFLADITEAEDAGLIQMGEVVGRGGYGVVCEVTIVERRKRAAALRYTAGRELVLKGPLQGSALDFDDSYLNEIRILQRNLAGVGGALEFLHDNDIIHADVKPANILRDKDFSRFVLTDLGVAGESGKTPAGGGTPWWMPPETTGDFHGNGPSPIDLKMLPSSDVYSLAIVAHQLLTGSVLPVTSGATIFKHRDSIPNSPSKTMAMDFRRTNRAKLQAANDDTRQEAQRIMFDIYSGHVAQECRMEDLEKTLLSPVMLPQRTEMQFPNQVLDVLKAALNKDPSQRLSLPRFCQVLLDQDLWSTQRARAPVMSGLAASVSDRIRGILDGKERRSGVSSSTGGEEGDGAGGGGGASGEEETAWYNDTEGVAPWWKDTEPVRQELLFLRELLP</sequence>
<evidence type="ECO:0000256" key="3">
    <source>
        <dbReference type="ARBA" id="ARBA00022777"/>
    </source>
</evidence>
<keyword evidence="2" id="KW-0547">Nucleotide-binding</keyword>
<organism evidence="7 8">
    <name type="scientific">Ectocarpus siliculosus</name>
    <name type="common">Brown alga</name>
    <name type="synonym">Conferva siliculosa</name>
    <dbReference type="NCBI Taxonomy" id="2880"/>
    <lineage>
        <taxon>Eukaryota</taxon>
        <taxon>Sar</taxon>
        <taxon>Stramenopiles</taxon>
        <taxon>Ochrophyta</taxon>
        <taxon>PX clade</taxon>
        <taxon>Phaeophyceae</taxon>
        <taxon>Ectocarpales</taxon>
        <taxon>Ectocarpaceae</taxon>
        <taxon>Ectocarpus</taxon>
    </lineage>
</organism>
<feature type="region of interest" description="Disordered" evidence="5">
    <location>
        <begin position="379"/>
        <end position="410"/>
    </location>
</feature>
<dbReference type="PANTHER" id="PTHR44329:SF288">
    <property type="entry name" value="MITOGEN-ACTIVATED PROTEIN KINASE KINASE KINASE 20"/>
    <property type="match status" value="1"/>
</dbReference>
<dbReference type="SMART" id="SM00220">
    <property type="entry name" value="S_TKc"/>
    <property type="match status" value="1"/>
</dbReference>
<dbReference type="Pfam" id="PF00069">
    <property type="entry name" value="Pkinase"/>
    <property type="match status" value="1"/>
</dbReference>
<feature type="region of interest" description="Disordered" evidence="5">
    <location>
        <begin position="736"/>
        <end position="777"/>
    </location>
</feature>
<feature type="compositionally biased region" description="Gly residues" evidence="5">
    <location>
        <begin position="120"/>
        <end position="129"/>
    </location>
</feature>
<dbReference type="OrthoDB" id="4062651at2759"/>
<evidence type="ECO:0000256" key="1">
    <source>
        <dbReference type="ARBA" id="ARBA00022679"/>
    </source>
</evidence>
<dbReference type="InParanoid" id="D8LLA2"/>
<feature type="compositionally biased region" description="Basic and acidic residues" evidence="5">
    <location>
        <begin position="92"/>
        <end position="109"/>
    </location>
</feature>
<dbReference type="InterPro" id="IPR051681">
    <property type="entry name" value="Ser/Thr_Kinases-Pseudokinases"/>
</dbReference>
<feature type="compositionally biased region" description="Basic and acidic residues" evidence="5">
    <location>
        <begin position="204"/>
        <end position="213"/>
    </location>
</feature>
<evidence type="ECO:0000313" key="7">
    <source>
        <dbReference type="EMBL" id="CBN77100.1"/>
    </source>
</evidence>
<proteinExistence type="predicted"/>
<evidence type="ECO:0000256" key="4">
    <source>
        <dbReference type="ARBA" id="ARBA00022840"/>
    </source>
</evidence>
<dbReference type="GO" id="GO:0004674">
    <property type="term" value="F:protein serine/threonine kinase activity"/>
    <property type="evidence" value="ECO:0007669"/>
    <property type="project" value="TreeGrafter"/>
</dbReference>
<feature type="region of interest" description="Disordered" evidence="5">
    <location>
        <begin position="1267"/>
        <end position="1306"/>
    </location>
</feature>
<feature type="compositionally biased region" description="Basic and acidic residues" evidence="5">
    <location>
        <begin position="146"/>
        <end position="165"/>
    </location>
</feature>
<keyword evidence="4" id="KW-0067">ATP-binding</keyword>
<feature type="compositionally biased region" description="Basic and acidic residues" evidence="5">
    <location>
        <begin position="70"/>
        <end position="82"/>
    </location>
</feature>
<feature type="compositionally biased region" description="Basic and acidic residues" evidence="5">
    <location>
        <begin position="678"/>
        <end position="702"/>
    </location>
</feature>
<feature type="compositionally biased region" description="Basic and acidic residues" evidence="5">
    <location>
        <begin position="811"/>
        <end position="832"/>
    </location>
</feature>
<keyword evidence="1" id="KW-0808">Transferase</keyword>
<dbReference type="PANTHER" id="PTHR44329">
    <property type="entry name" value="SERINE/THREONINE-PROTEIN KINASE TNNI3K-RELATED"/>
    <property type="match status" value="1"/>
</dbReference>
<dbReference type="EMBL" id="FN649745">
    <property type="protein sequence ID" value="CBN77100.1"/>
    <property type="molecule type" value="Genomic_DNA"/>
</dbReference>
<feature type="compositionally biased region" description="Polar residues" evidence="5">
    <location>
        <begin position="743"/>
        <end position="753"/>
    </location>
</feature>
<feature type="domain" description="Protein kinase" evidence="6">
    <location>
        <begin position="858"/>
        <end position="1238"/>
    </location>
</feature>
<feature type="compositionally biased region" description="Acidic residues" evidence="5">
    <location>
        <begin position="453"/>
        <end position="472"/>
    </location>
</feature>
<dbReference type="InterPro" id="IPR000719">
    <property type="entry name" value="Prot_kinase_dom"/>
</dbReference>
<dbReference type="STRING" id="2880.D8LLA2"/>
<feature type="region of interest" description="Disordered" evidence="5">
    <location>
        <begin position="640"/>
        <end position="711"/>
    </location>
</feature>
<feature type="region of interest" description="Disordered" evidence="5">
    <location>
        <begin position="1"/>
        <end position="20"/>
    </location>
</feature>
<dbReference type="PROSITE" id="PS50011">
    <property type="entry name" value="PROTEIN_KINASE_DOM"/>
    <property type="match status" value="1"/>
</dbReference>
<feature type="region of interest" description="Disordered" evidence="5">
    <location>
        <begin position="62"/>
        <end position="175"/>
    </location>
</feature>
<accession>D8LLA2</accession>
<dbReference type="SUPFAM" id="SSF56112">
    <property type="entry name" value="Protein kinase-like (PK-like)"/>
    <property type="match status" value="1"/>
</dbReference>
<gene>
    <name evidence="7" type="primary">PK</name>
    <name evidence="7" type="ORF">Esi_0036_0029</name>
</gene>
<evidence type="ECO:0000259" key="6">
    <source>
        <dbReference type="PROSITE" id="PS50011"/>
    </source>
</evidence>
<feature type="compositionally biased region" description="Basic and acidic residues" evidence="5">
    <location>
        <begin position="861"/>
        <end position="877"/>
    </location>
</feature>